<dbReference type="EMBL" id="JAUSRV010000006">
    <property type="protein sequence ID" value="MDP9971568.1"/>
    <property type="molecule type" value="Genomic_DNA"/>
</dbReference>
<organism evidence="1 2">
    <name type="scientific">Variovorax paradoxus</name>
    <dbReference type="NCBI Taxonomy" id="34073"/>
    <lineage>
        <taxon>Bacteria</taxon>
        <taxon>Pseudomonadati</taxon>
        <taxon>Pseudomonadota</taxon>
        <taxon>Betaproteobacteria</taxon>
        <taxon>Burkholderiales</taxon>
        <taxon>Comamonadaceae</taxon>
        <taxon>Variovorax</taxon>
    </lineage>
</organism>
<protein>
    <submittedName>
        <fullName evidence="1">Uncharacterized protein</fullName>
    </submittedName>
</protein>
<dbReference type="Proteomes" id="UP001224845">
    <property type="component" value="Unassembled WGS sequence"/>
</dbReference>
<evidence type="ECO:0000313" key="2">
    <source>
        <dbReference type="Proteomes" id="UP001224845"/>
    </source>
</evidence>
<evidence type="ECO:0000313" key="1">
    <source>
        <dbReference type="EMBL" id="MDP9971568.1"/>
    </source>
</evidence>
<reference evidence="1" key="1">
    <citation type="submission" date="2023-07" db="EMBL/GenBank/DDBJ databases">
        <title>Sorghum-associated microbial communities from plants grown in Nebraska, USA.</title>
        <authorList>
            <person name="Schachtman D."/>
        </authorList>
    </citation>
    <scope>NUCLEOTIDE SEQUENCE</scope>
    <source>
        <strain evidence="1">DS3315</strain>
    </source>
</reference>
<dbReference type="AlphaFoldDB" id="A0AAW8EEZ7"/>
<dbReference type="RefSeq" id="WP_307594090.1">
    <property type="nucleotide sequence ID" value="NZ_JAUSRV010000006.1"/>
</dbReference>
<proteinExistence type="predicted"/>
<accession>A0AAW8EEZ7</accession>
<name>A0AAW8EEZ7_VARPD</name>
<gene>
    <name evidence="1" type="ORF">J2W39_002805</name>
</gene>
<comment type="caution">
    <text evidence="1">The sequence shown here is derived from an EMBL/GenBank/DDBJ whole genome shotgun (WGS) entry which is preliminary data.</text>
</comment>
<sequence>MAVCAKVLGLESDVIEPASAIALLRYHERRLLRRFALFAVTATFQFTAKGISS</sequence>